<proteinExistence type="predicted"/>
<dbReference type="Proteomes" id="UP000775872">
    <property type="component" value="Unassembled WGS sequence"/>
</dbReference>
<name>A0A9N9ZKT5_9HYPO</name>
<dbReference type="EMBL" id="CABFOC020000074">
    <property type="protein sequence ID" value="CAH0057439.1"/>
    <property type="molecule type" value="Genomic_DNA"/>
</dbReference>
<evidence type="ECO:0000313" key="2">
    <source>
        <dbReference type="Proteomes" id="UP000775872"/>
    </source>
</evidence>
<reference evidence="1" key="1">
    <citation type="submission" date="2021-10" db="EMBL/GenBank/DDBJ databases">
        <authorList>
            <person name="Piombo E."/>
        </authorList>
    </citation>
    <scope>NUCLEOTIDE SEQUENCE</scope>
</reference>
<gene>
    <name evidence="1" type="ORF">CSOL1703_00007220</name>
</gene>
<dbReference type="AlphaFoldDB" id="A0A9N9ZKT5"/>
<dbReference type="OrthoDB" id="2520703at2759"/>
<evidence type="ECO:0008006" key="3">
    <source>
        <dbReference type="Google" id="ProtNLM"/>
    </source>
</evidence>
<keyword evidence="2" id="KW-1185">Reference proteome</keyword>
<protein>
    <recommendedName>
        <fullName evidence="3">F-box domain-containing protein</fullName>
    </recommendedName>
</protein>
<sequence>MERQPATLLGLPPEIQTKIFSHLAVSFGKPSIQAILRTCKHFYNIALPISVSIFRNTVHYLEGGGPCSSARNVLFLHYILVSKPFLAKYVKTVIVGGLSPGERGENGDEDRENRSTDQDLAVYQQQIETILGAISGPFFYKTSRWRAAWAADLKAGSSDAQVTLILLTCPNIRTLLYEKTSKSPHFHTLLQIIRDLYSKQKNLHYVTGISHAAIPLSNLQDVFHEANHAKVGCREFFLEAPRLFALPQLQFYECIMAYGNDEAAKNFRRLPLRSSSVEDINLHSSYVTASLLRDMLNSCKALKKFEFIRGMYDLSEEAMPRDILEAVLPHANTLGDLYMDLEDDWDHGWSWSTCPERLYMGTELNQMHALKRLTLGMQALTGMIAGRPFNHESVALQMPMNVEGAPRIVDCLPENLEYLKIHHCGEGILAQAKELINVAPRRFKKLTYFGLLFHDWEMDGEADLSCTSPNLTLDIGYQIPAMVMYDLGQSDPRKREGDLIRNITSRIYSENIRRIYLELRGSCDVRLYQSYQYNDDPDSFEE</sequence>
<organism evidence="1 2">
    <name type="scientific">Clonostachys solani</name>
    <dbReference type="NCBI Taxonomy" id="160281"/>
    <lineage>
        <taxon>Eukaryota</taxon>
        <taxon>Fungi</taxon>
        <taxon>Dikarya</taxon>
        <taxon>Ascomycota</taxon>
        <taxon>Pezizomycotina</taxon>
        <taxon>Sordariomycetes</taxon>
        <taxon>Hypocreomycetidae</taxon>
        <taxon>Hypocreales</taxon>
        <taxon>Bionectriaceae</taxon>
        <taxon>Clonostachys</taxon>
    </lineage>
</organism>
<accession>A0A9N9ZKT5</accession>
<comment type="caution">
    <text evidence="1">The sequence shown here is derived from an EMBL/GenBank/DDBJ whole genome shotgun (WGS) entry which is preliminary data.</text>
</comment>
<dbReference type="CDD" id="cd09917">
    <property type="entry name" value="F-box_SF"/>
    <property type="match status" value="1"/>
</dbReference>
<evidence type="ECO:0000313" key="1">
    <source>
        <dbReference type="EMBL" id="CAH0057439.1"/>
    </source>
</evidence>